<evidence type="ECO:0000313" key="1">
    <source>
        <dbReference type="EMBL" id="KAG0722927.1"/>
    </source>
</evidence>
<dbReference type="EMBL" id="JACEEZ010008894">
    <property type="protein sequence ID" value="KAG0722927.1"/>
    <property type="molecule type" value="Genomic_DNA"/>
</dbReference>
<comment type="caution">
    <text evidence="1">The sequence shown here is derived from an EMBL/GenBank/DDBJ whole genome shotgun (WGS) entry which is preliminary data.</text>
</comment>
<evidence type="ECO:0000313" key="2">
    <source>
        <dbReference type="Proteomes" id="UP000770661"/>
    </source>
</evidence>
<accession>A0A8J5CYK1</accession>
<dbReference type="Gene3D" id="2.20.20.160">
    <property type="match status" value="1"/>
</dbReference>
<protein>
    <submittedName>
        <fullName evidence="1">Uncharacterized protein</fullName>
    </submittedName>
</protein>
<dbReference type="OrthoDB" id="121932at2759"/>
<dbReference type="AlphaFoldDB" id="A0A8J5CYK1"/>
<reference evidence="1" key="1">
    <citation type="submission" date="2020-07" db="EMBL/GenBank/DDBJ databases">
        <title>The High-quality genome of the commercially important snow crab, Chionoecetes opilio.</title>
        <authorList>
            <person name="Jeong J.-H."/>
            <person name="Ryu S."/>
        </authorList>
    </citation>
    <scope>NUCLEOTIDE SEQUENCE</scope>
    <source>
        <strain evidence="1">MADBK_172401_WGS</strain>
        <tissue evidence="1">Digestive gland</tissue>
    </source>
</reference>
<keyword evidence="2" id="KW-1185">Reference proteome</keyword>
<dbReference type="Proteomes" id="UP000770661">
    <property type="component" value="Unassembled WGS sequence"/>
</dbReference>
<name>A0A8J5CYK1_CHIOP</name>
<organism evidence="1 2">
    <name type="scientific">Chionoecetes opilio</name>
    <name type="common">Atlantic snow crab</name>
    <name type="synonym">Cancer opilio</name>
    <dbReference type="NCBI Taxonomy" id="41210"/>
    <lineage>
        <taxon>Eukaryota</taxon>
        <taxon>Metazoa</taxon>
        <taxon>Ecdysozoa</taxon>
        <taxon>Arthropoda</taxon>
        <taxon>Crustacea</taxon>
        <taxon>Multicrustacea</taxon>
        <taxon>Malacostraca</taxon>
        <taxon>Eumalacostraca</taxon>
        <taxon>Eucarida</taxon>
        <taxon>Decapoda</taxon>
        <taxon>Pleocyemata</taxon>
        <taxon>Brachyura</taxon>
        <taxon>Eubrachyura</taxon>
        <taxon>Majoidea</taxon>
        <taxon>Majidae</taxon>
        <taxon>Chionoecetes</taxon>
    </lineage>
</organism>
<sequence>MFCCFGANLGRISGERFGTTAAHQLASVEPQRGAEWLRRGSDTEQPRGGLTRTLLRRGNYTQSTQVVTRIAILVTYPTDFLEPSPPWQALQCGGRQWCSEVTVTHALVLMILVTVTASSETKPPPASYGILRHFLKGTYVVYSNGRRSERDMPECSSKMEACNLVRRRYWFTPVTERLCRCKDRSECPLHFSDLLDPLAQHISNRAQLKFCGSVRDKLSQCQDGQVALRMQRIERKSQVPYPSSTPPESRDTHTTLLCRCPWPHTWSLVNTTTTNTSVTEHISLYTCTELHQCTRGDPCGYIREDTLETYYTCTCPQHHLCVFKGPQLTVTTNQLHFHGNAYVGRCTHH</sequence>
<gene>
    <name evidence="1" type="ORF">GWK47_043577</name>
</gene>
<proteinExistence type="predicted"/>